<feature type="transmembrane region" description="Helical" evidence="6">
    <location>
        <begin position="394"/>
        <end position="412"/>
    </location>
</feature>
<evidence type="ECO:0000256" key="4">
    <source>
        <dbReference type="ARBA" id="ARBA00022989"/>
    </source>
</evidence>
<accession>A0A238W4Z6</accession>
<feature type="transmembrane region" description="Helical" evidence="6">
    <location>
        <begin position="324"/>
        <end position="349"/>
    </location>
</feature>
<dbReference type="Proteomes" id="UP000198403">
    <property type="component" value="Unassembled WGS sequence"/>
</dbReference>
<feature type="transmembrane region" description="Helical" evidence="6">
    <location>
        <begin position="355"/>
        <end position="373"/>
    </location>
</feature>
<protein>
    <submittedName>
        <fullName evidence="7">Membrane protein involved in the export of O-antigen and teichoic acid</fullName>
    </submittedName>
</protein>
<evidence type="ECO:0000256" key="6">
    <source>
        <dbReference type="SAM" id="Phobius"/>
    </source>
</evidence>
<feature type="transmembrane region" description="Helical" evidence="6">
    <location>
        <begin position="418"/>
        <end position="439"/>
    </location>
</feature>
<evidence type="ECO:0000313" key="7">
    <source>
        <dbReference type="EMBL" id="SNR41394.1"/>
    </source>
</evidence>
<keyword evidence="8" id="KW-1185">Reference proteome</keyword>
<feature type="transmembrane region" description="Helical" evidence="6">
    <location>
        <begin position="98"/>
        <end position="125"/>
    </location>
</feature>
<keyword evidence="2" id="KW-1003">Cell membrane</keyword>
<comment type="subcellular location">
    <subcellularLocation>
        <location evidence="1">Cell membrane</location>
        <topology evidence="1">Multi-pass membrane protein</topology>
    </subcellularLocation>
</comment>
<gene>
    <name evidence="7" type="ORF">SAMN06272737_106100</name>
</gene>
<dbReference type="Pfam" id="PF01943">
    <property type="entry name" value="Polysacc_synt"/>
    <property type="match status" value="1"/>
</dbReference>
<sequence>MSAGAVRTADPAVEAGRSTVWRGMARGAGSRLVVLPVSALLGIVLTRLVIENYGRDAFAQYGLLVGIGALLPFADLGISAAVMNAVGAAPRPGQDDHVWRVLVTAFRVLLGSAAVLALVAVTLTVSGLWPTLLGAGLLPGSGPPVAMTCLLLIAAAMPVGIGQRVLAGLGRNHVSILVLGAQTPLVLGTVLVLMWWDVPIGPAVAVVAYAATLLLSVLLTVLAGRELRPALGRALRDVPRWRTVRGARVFDVAWPMLVQMIALPIAMQTDRIVLSHRADAGALAEYTLAAQMFTPIWAVVSAAGVTLWPVYARARARGRQSSPVPMAGLFGGLAALMAGGVALASSWLAELASGGRILLGCPLVAAFALLMVLQGVKYPLGMFMTDSAGLRFQALMIVLMLPVNVGLSWYLAGSLGAVGPVIGSVIGVAGSQVLANLLYVRRKLRRTDGPAR</sequence>
<feature type="transmembrane region" description="Helical" evidence="6">
    <location>
        <begin position="286"/>
        <end position="312"/>
    </location>
</feature>
<organism evidence="7 8">
    <name type="scientific">Blastococcus mobilis</name>
    <dbReference type="NCBI Taxonomy" id="1938746"/>
    <lineage>
        <taxon>Bacteria</taxon>
        <taxon>Bacillati</taxon>
        <taxon>Actinomycetota</taxon>
        <taxon>Actinomycetes</taxon>
        <taxon>Geodermatophilales</taxon>
        <taxon>Geodermatophilaceae</taxon>
        <taxon>Blastococcus</taxon>
    </lineage>
</organism>
<keyword evidence="3 6" id="KW-0812">Transmembrane</keyword>
<name>A0A238W4Z6_9ACTN</name>
<dbReference type="RefSeq" id="WP_089335907.1">
    <property type="nucleotide sequence ID" value="NZ_FZNO01000006.1"/>
</dbReference>
<dbReference type="EMBL" id="FZNO01000006">
    <property type="protein sequence ID" value="SNR41394.1"/>
    <property type="molecule type" value="Genomic_DNA"/>
</dbReference>
<dbReference type="AlphaFoldDB" id="A0A238W4Z6"/>
<dbReference type="PANTHER" id="PTHR30250">
    <property type="entry name" value="PST FAMILY PREDICTED COLANIC ACID TRANSPORTER"/>
    <property type="match status" value="1"/>
</dbReference>
<dbReference type="InterPro" id="IPR050833">
    <property type="entry name" value="Poly_Biosynth_Transport"/>
</dbReference>
<evidence type="ECO:0000256" key="2">
    <source>
        <dbReference type="ARBA" id="ARBA00022475"/>
    </source>
</evidence>
<feature type="transmembrane region" description="Helical" evidence="6">
    <location>
        <begin position="32"/>
        <end position="50"/>
    </location>
</feature>
<dbReference type="OrthoDB" id="3728782at2"/>
<dbReference type="GO" id="GO:0005886">
    <property type="term" value="C:plasma membrane"/>
    <property type="evidence" value="ECO:0007669"/>
    <property type="project" value="UniProtKB-SubCell"/>
</dbReference>
<dbReference type="InterPro" id="IPR002797">
    <property type="entry name" value="Polysacc_synth"/>
</dbReference>
<keyword evidence="5 6" id="KW-0472">Membrane</keyword>
<feature type="transmembrane region" description="Helical" evidence="6">
    <location>
        <begin position="202"/>
        <end position="224"/>
    </location>
</feature>
<feature type="transmembrane region" description="Helical" evidence="6">
    <location>
        <begin position="174"/>
        <end position="196"/>
    </location>
</feature>
<evidence type="ECO:0000256" key="5">
    <source>
        <dbReference type="ARBA" id="ARBA00023136"/>
    </source>
</evidence>
<feature type="transmembrane region" description="Helical" evidence="6">
    <location>
        <begin position="145"/>
        <end position="162"/>
    </location>
</feature>
<evidence type="ECO:0000313" key="8">
    <source>
        <dbReference type="Proteomes" id="UP000198403"/>
    </source>
</evidence>
<proteinExistence type="predicted"/>
<reference evidence="7 8" key="1">
    <citation type="submission" date="2017-06" db="EMBL/GenBank/DDBJ databases">
        <authorList>
            <person name="Kim H.J."/>
            <person name="Triplett B.A."/>
        </authorList>
    </citation>
    <scope>NUCLEOTIDE SEQUENCE [LARGE SCALE GENOMIC DNA]</scope>
    <source>
        <strain evidence="7 8">DSM 44272</strain>
    </source>
</reference>
<dbReference type="PANTHER" id="PTHR30250:SF11">
    <property type="entry name" value="O-ANTIGEN TRANSPORTER-RELATED"/>
    <property type="match status" value="1"/>
</dbReference>
<keyword evidence="4 6" id="KW-1133">Transmembrane helix</keyword>
<evidence type="ECO:0000256" key="3">
    <source>
        <dbReference type="ARBA" id="ARBA00022692"/>
    </source>
</evidence>
<evidence type="ECO:0000256" key="1">
    <source>
        <dbReference type="ARBA" id="ARBA00004651"/>
    </source>
</evidence>
<feature type="transmembrane region" description="Helical" evidence="6">
    <location>
        <begin position="245"/>
        <end position="266"/>
    </location>
</feature>
<feature type="transmembrane region" description="Helical" evidence="6">
    <location>
        <begin position="62"/>
        <end position="86"/>
    </location>
</feature>